<dbReference type="GO" id="GO:0008270">
    <property type="term" value="F:zinc ion binding"/>
    <property type="evidence" value="ECO:0007669"/>
    <property type="project" value="UniProtKB-UniRule"/>
</dbReference>
<sequence>MADKLRLMAVHAHPDDESSKGAATMAKYVAAGHEVMVVTCTGGERGDILNPAMERPDVKENMSEIRKAEMAKAAEILGVQHRWLGFVDSGLPEGDPKPPLPEGCFALVPLEESAAKLVEVVREFRPHVIITYDENGGYPHPDHIRTHEVSVAAFDAAGDPDRYPDAGEPWTPLKLYYSHGFSKKRILAMHEALLARDIESPYTEWLEKWDDDRPDNADRVTTRIECADFFETRDAALLAHATQIDPNSRWFAVPLDVQREVWPFEEYELARSLVDTTLPEDDLFSGISEKVTA</sequence>
<comment type="catalytic activity">
    <reaction evidence="2">
        <text>mycothiol S-conjugate + H2O = an N-acetyl-L-cysteine-S-conjugate + 1D-myo-inositol 2-amino-2-deoxy-alpha-D-glucopyranoside</text>
        <dbReference type="Rhea" id="RHEA:36543"/>
        <dbReference type="ChEBI" id="CHEBI:15377"/>
        <dbReference type="ChEBI" id="CHEBI:58718"/>
        <dbReference type="ChEBI" id="CHEBI:58886"/>
        <dbReference type="ChEBI" id="CHEBI:59633"/>
        <dbReference type="EC" id="3.5.1.115"/>
    </reaction>
</comment>
<dbReference type="InterPro" id="IPR024078">
    <property type="entry name" value="LmbE-like_dom_sf"/>
</dbReference>
<dbReference type="PANTHER" id="PTHR12993:SF11">
    <property type="entry name" value="N-ACETYLGLUCOSAMINYL-PHOSPHATIDYLINOSITOL DE-N-ACETYLASE"/>
    <property type="match status" value="1"/>
</dbReference>
<dbReference type="InterPro" id="IPR017811">
    <property type="entry name" value="Mca"/>
</dbReference>
<proteinExistence type="inferred from homology"/>
<evidence type="ECO:0000256" key="2">
    <source>
        <dbReference type="HAMAP-Rule" id="MF_01482"/>
    </source>
</evidence>
<keyword evidence="2" id="KW-0378">Hydrolase</keyword>
<dbReference type="SUPFAM" id="SSF102588">
    <property type="entry name" value="LmbE-like"/>
    <property type="match status" value="1"/>
</dbReference>
<protein>
    <recommendedName>
        <fullName evidence="2">Mycothiol S-conjugate amidase</fullName>
        <ecNumber evidence="2">3.5.1.115</ecNumber>
    </recommendedName>
</protein>
<evidence type="ECO:0000313" key="3">
    <source>
        <dbReference type="EMBL" id="TDQ04208.1"/>
    </source>
</evidence>
<reference evidence="3 4" key="1">
    <citation type="submission" date="2019-03" db="EMBL/GenBank/DDBJ databases">
        <title>Genomic Encyclopedia of Type Strains, Phase IV (KMG-IV): sequencing the most valuable type-strain genomes for metagenomic binning, comparative biology and taxonomic classification.</title>
        <authorList>
            <person name="Goeker M."/>
        </authorList>
    </citation>
    <scope>NUCLEOTIDE SEQUENCE [LARGE SCALE GENOMIC DNA]</scope>
    <source>
        <strain evidence="3 4">DSM 45361</strain>
    </source>
</reference>
<keyword evidence="4" id="KW-1185">Reference proteome</keyword>
<feature type="binding site" evidence="2">
    <location>
        <position position="16"/>
    </location>
    <ligand>
        <name>Zn(2+)</name>
        <dbReference type="ChEBI" id="CHEBI:29105"/>
    </ligand>
</feature>
<keyword evidence="2" id="KW-0479">Metal-binding</keyword>
<dbReference type="OrthoDB" id="158614at2"/>
<dbReference type="EC" id="3.5.1.115" evidence="2"/>
<organism evidence="3 4">
    <name type="scientific">Labedaea rhizosphaerae</name>
    <dbReference type="NCBI Taxonomy" id="598644"/>
    <lineage>
        <taxon>Bacteria</taxon>
        <taxon>Bacillati</taxon>
        <taxon>Actinomycetota</taxon>
        <taxon>Actinomycetes</taxon>
        <taxon>Pseudonocardiales</taxon>
        <taxon>Pseudonocardiaceae</taxon>
        <taxon>Labedaea</taxon>
    </lineage>
</organism>
<comment type="cofactor">
    <cofactor evidence="2">
        <name>Zn(2+)</name>
        <dbReference type="ChEBI" id="CHEBI:29105"/>
    </cofactor>
    <text evidence="2">Binds 1 zinc ion per subunit.</text>
</comment>
<feature type="binding site" evidence="2">
    <location>
        <position position="143"/>
    </location>
    <ligand>
        <name>Zn(2+)</name>
        <dbReference type="ChEBI" id="CHEBI:29105"/>
    </ligand>
</feature>
<gene>
    <name evidence="2" type="primary">mca</name>
    <name evidence="3" type="ORF">EV186_101150</name>
</gene>
<dbReference type="Gene3D" id="3.40.50.10320">
    <property type="entry name" value="LmbE-like"/>
    <property type="match status" value="1"/>
</dbReference>
<dbReference type="RefSeq" id="WP_133847153.1">
    <property type="nucleotide sequence ID" value="NZ_SNXZ01000001.1"/>
</dbReference>
<dbReference type="PANTHER" id="PTHR12993">
    <property type="entry name" value="N-ACETYLGLUCOSAMINYL-PHOSPHATIDYLINOSITOL DE-N-ACETYLASE-RELATED"/>
    <property type="match status" value="1"/>
</dbReference>
<dbReference type="HAMAP" id="MF_01482">
    <property type="entry name" value="Mca"/>
    <property type="match status" value="1"/>
</dbReference>
<accession>A0A4R6SJG9</accession>
<comment type="caution">
    <text evidence="3">The sequence shown here is derived from an EMBL/GenBank/DDBJ whole genome shotgun (WGS) entry which is preliminary data.</text>
</comment>
<dbReference type="GO" id="GO:0010126">
    <property type="term" value="P:mycothiol metabolic process"/>
    <property type="evidence" value="ECO:0007669"/>
    <property type="project" value="UniProtKB-UniRule"/>
</dbReference>
<dbReference type="AlphaFoldDB" id="A0A4R6SJG9"/>
<keyword evidence="1 2" id="KW-0862">Zinc</keyword>
<dbReference type="Proteomes" id="UP000295444">
    <property type="component" value="Unassembled WGS sequence"/>
</dbReference>
<dbReference type="NCBIfam" id="TIGR03446">
    <property type="entry name" value="mycothiol_Mca"/>
    <property type="match status" value="1"/>
</dbReference>
<dbReference type="GO" id="GO:0010127">
    <property type="term" value="P:mycothiol-dependent detoxification"/>
    <property type="evidence" value="ECO:0007669"/>
    <property type="project" value="UniProtKB-UniRule"/>
</dbReference>
<comment type="subunit">
    <text evidence="2">Monomer.</text>
</comment>
<name>A0A4R6SJG9_LABRH</name>
<evidence type="ECO:0000256" key="1">
    <source>
        <dbReference type="ARBA" id="ARBA00022833"/>
    </source>
</evidence>
<comment type="similarity">
    <text evidence="2">Belongs to the MshB deacetylase family. Mca subfamily.</text>
</comment>
<evidence type="ECO:0000313" key="4">
    <source>
        <dbReference type="Proteomes" id="UP000295444"/>
    </source>
</evidence>
<dbReference type="InterPro" id="IPR003737">
    <property type="entry name" value="GlcNAc_PI_deacetylase-related"/>
</dbReference>
<dbReference type="Pfam" id="PF02585">
    <property type="entry name" value="PIG-L"/>
    <property type="match status" value="1"/>
</dbReference>
<comment type="function">
    <text evidence="2">A mycothiol (MSH, N-acetylcysteinyl-glucosaminyl-inositol) S-conjugate amidase, it recycles conjugated MSH to the N-acetyl cysteine conjugate (AcCys S-conjugate, a mercapturic acid) and the MSH precursor. Involved in MSH-dependent detoxification of a number of alkylating agents and antibiotics.</text>
</comment>
<dbReference type="EMBL" id="SNXZ01000001">
    <property type="protein sequence ID" value="TDQ04208.1"/>
    <property type="molecule type" value="Genomic_DNA"/>
</dbReference>
<feature type="binding site" evidence="2">
    <location>
        <position position="13"/>
    </location>
    <ligand>
        <name>Zn(2+)</name>
        <dbReference type="ChEBI" id="CHEBI:29105"/>
    </ligand>
</feature>
<dbReference type="GO" id="GO:0016811">
    <property type="term" value="F:hydrolase activity, acting on carbon-nitrogen (but not peptide) bonds, in linear amides"/>
    <property type="evidence" value="ECO:0007669"/>
    <property type="project" value="TreeGrafter"/>
</dbReference>